<evidence type="ECO:0000313" key="9">
    <source>
        <dbReference type="Proteomes" id="UP000030321"/>
    </source>
</evidence>
<organism evidence="8 9">
    <name type="scientific">Microcystis aeruginosa NIES-44</name>
    <dbReference type="NCBI Taxonomy" id="449439"/>
    <lineage>
        <taxon>Bacteria</taxon>
        <taxon>Bacillati</taxon>
        <taxon>Cyanobacteriota</taxon>
        <taxon>Cyanophyceae</taxon>
        <taxon>Oscillatoriophycideae</taxon>
        <taxon>Chroococcales</taxon>
        <taxon>Microcystaceae</taxon>
        <taxon>Microcystis</taxon>
    </lineage>
</organism>
<keyword evidence="5 7" id="KW-1133">Transmembrane helix</keyword>
<reference evidence="9" key="1">
    <citation type="journal article" date="2015" name="Genome">
        <title>Whole Genome Sequence of the Non-Microcystin-Producing Microcystis aeruginosa Strain NIES-44.</title>
        <authorList>
            <person name="Okano K."/>
            <person name="Miyata N."/>
            <person name="Ozaki Y."/>
        </authorList>
    </citation>
    <scope>NUCLEOTIDE SEQUENCE [LARGE SCALE GENOMIC DNA]</scope>
    <source>
        <strain evidence="9">NIES-44</strain>
    </source>
</reference>
<dbReference type="EMBL" id="BBPA01000057">
    <property type="protein sequence ID" value="GAL94500.1"/>
    <property type="molecule type" value="Genomic_DNA"/>
</dbReference>
<name>A0A0A1VXP3_MICAE</name>
<evidence type="ECO:0008006" key="10">
    <source>
        <dbReference type="Google" id="ProtNLM"/>
    </source>
</evidence>
<evidence type="ECO:0000256" key="2">
    <source>
        <dbReference type="ARBA" id="ARBA00006386"/>
    </source>
</evidence>
<dbReference type="Pfam" id="PF03773">
    <property type="entry name" value="ArsP_1"/>
    <property type="match status" value="1"/>
</dbReference>
<evidence type="ECO:0000313" key="8">
    <source>
        <dbReference type="EMBL" id="GAL94500.1"/>
    </source>
</evidence>
<dbReference type="PANTHER" id="PTHR34184:SF4">
    <property type="entry name" value="UPF0718 PROTEIN YCGR"/>
    <property type="match status" value="1"/>
</dbReference>
<evidence type="ECO:0000256" key="1">
    <source>
        <dbReference type="ARBA" id="ARBA00004651"/>
    </source>
</evidence>
<evidence type="ECO:0000256" key="3">
    <source>
        <dbReference type="ARBA" id="ARBA00022475"/>
    </source>
</evidence>
<feature type="transmembrane region" description="Helical" evidence="7">
    <location>
        <begin position="86"/>
        <end position="106"/>
    </location>
</feature>
<dbReference type="Proteomes" id="UP000030321">
    <property type="component" value="Unassembled WGS sequence"/>
</dbReference>
<keyword evidence="6 7" id="KW-0472">Membrane</keyword>
<comment type="similarity">
    <text evidence="2">Belongs to the UPF0718 family.</text>
</comment>
<evidence type="ECO:0000256" key="7">
    <source>
        <dbReference type="SAM" id="Phobius"/>
    </source>
</evidence>
<dbReference type="InterPro" id="IPR005524">
    <property type="entry name" value="DUF318"/>
</dbReference>
<feature type="transmembrane region" description="Helical" evidence="7">
    <location>
        <begin position="297"/>
        <end position="320"/>
    </location>
</feature>
<dbReference type="GO" id="GO:0005886">
    <property type="term" value="C:plasma membrane"/>
    <property type="evidence" value="ECO:0007669"/>
    <property type="project" value="UniProtKB-SubCell"/>
</dbReference>
<keyword evidence="3" id="KW-1003">Cell membrane</keyword>
<protein>
    <recommendedName>
        <fullName evidence="10">Permease</fullName>
    </recommendedName>
</protein>
<proteinExistence type="inferred from homology"/>
<sequence>MNQISIAVTFFLSLVLTSLPFLLLGAAVSSFLLVFVNKQRLAAIFPRNRLLGAIVGSTIGLILPVGQYGTIPVARRFLLEGVPPGVVFSFLTAAPTLNIVTLWLTWQTFTYSSIFFYRSLSVWLMAIFIGTLFSFYREKPRTDSEIPLESSLVLSGSFLPEEAASQPLQRVGSLVYEYKTRDRQAWPISLQLFLDNFIDEALELGGLLIIGCAIASVFQLLLPQSQLIAWGNTPVTQILVQLFFGFTLAVNASLSTFVPGSLITNLSVGSTLAFLLVASLIDIKAFILLLSAFRPKIVLYFGILCLLMSFLVALILSFYLG</sequence>
<dbReference type="InterPro" id="IPR052923">
    <property type="entry name" value="UPF0718"/>
</dbReference>
<dbReference type="PANTHER" id="PTHR34184">
    <property type="entry name" value="UPF0718 PROTEIN YCGR"/>
    <property type="match status" value="1"/>
</dbReference>
<gene>
    <name evidence="8" type="ORF">N44_03080</name>
</gene>
<comment type="caution">
    <text evidence="8">The sequence shown here is derived from an EMBL/GenBank/DDBJ whole genome shotgun (WGS) entry which is preliminary data.</text>
</comment>
<feature type="transmembrane region" description="Helical" evidence="7">
    <location>
        <begin position="204"/>
        <end position="222"/>
    </location>
</feature>
<feature type="transmembrane region" description="Helical" evidence="7">
    <location>
        <begin position="115"/>
        <end position="136"/>
    </location>
</feature>
<feature type="transmembrane region" description="Helical" evidence="7">
    <location>
        <begin position="234"/>
        <end position="254"/>
    </location>
</feature>
<dbReference type="RefSeq" id="WP_045360577.1">
    <property type="nucleotide sequence ID" value="NZ_BBPA01000057.1"/>
</dbReference>
<dbReference type="AlphaFoldDB" id="A0A0A1VXP3"/>
<keyword evidence="4 7" id="KW-0812">Transmembrane</keyword>
<accession>A0A0A1VXP3</accession>
<feature type="transmembrane region" description="Helical" evidence="7">
    <location>
        <begin position="6"/>
        <end position="36"/>
    </location>
</feature>
<evidence type="ECO:0000256" key="4">
    <source>
        <dbReference type="ARBA" id="ARBA00022692"/>
    </source>
</evidence>
<evidence type="ECO:0000256" key="5">
    <source>
        <dbReference type="ARBA" id="ARBA00022989"/>
    </source>
</evidence>
<feature type="transmembrane region" description="Helical" evidence="7">
    <location>
        <begin position="266"/>
        <end position="290"/>
    </location>
</feature>
<evidence type="ECO:0000256" key="6">
    <source>
        <dbReference type="ARBA" id="ARBA00023136"/>
    </source>
</evidence>
<feature type="transmembrane region" description="Helical" evidence="7">
    <location>
        <begin position="48"/>
        <end position="66"/>
    </location>
</feature>
<comment type="subcellular location">
    <subcellularLocation>
        <location evidence="1">Cell membrane</location>
        <topology evidence="1">Multi-pass membrane protein</topology>
    </subcellularLocation>
</comment>